<dbReference type="Proteomes" id="UP000623687">
    <property type="component" value="Unassembled WGS sequence"/>
</dbReference>
<feature type="region of interest" description="Disordered" evidence="1">
    <location>
        <begin position="174"/>
        <end position="207"/>
    </location>
</feature>
<dbReference type="VEuPathDB" id="FungiDB:PC9H_002649"/>
<dbReference type="EMBL" id="JACETU010000011">
    <property type="protein sequence ID" value="KAF7416384.1"/>
    <property type="molecule type" value="Genomic_DNA"/>
</dbReference>
<accession>A0A8H7DME3</accession>
<dbReference type="GeneID" id="59372490"/>
<evidence type="ECO:0000313" key="3">
    <source>
        <dbReference type="EMBL" id="KAF7416384.1"/>
    </source>
</evidence>
<proteinExistence type="predicted"/>
<sequence length="235" mass="23725">MRFTFKSAIFVALVASAGANAAYTETEAIDAVKGLFVRQSPGAGAPGQQTPSSPFDPKSPNSPPQCRNDCNTAFNAGDVCKDAKCLCTAEHTEALGKCVNCVIAANVGSPIEAAFAISIFEEVCKGNGISNLPTPTVSLPPHFSLPPGMSTGAHGEFTIGTTVTAAITDSFETTTVTIPPPSATSTSPHSSSASHQTSGSPTSTASHSNAAAFAAPTGLAEFVPMAVMGAIMAMA</sequence>
<evidence type="ECO:0000256" key="1">
    <source>
        <dbReference type="SAM" id="MobiDB-lite"/>
    </source>
</evidence>
<keyword evidence="4" id="KW-1185">Reference proteome</keyword>
<evidence type="ECO:0008006" key="5">
    <source>
        <dbReference type="Google" id="ProtNLM"/>
    </source>
</evidence>
<feature type="chain" id="PRO_5034064862" description="Extracellular membrane protein CFEM domain-containing protein" evidence="2">
    <location>
        <begin position="22"/>
        <end position="235"/>
    </location>
</feature>
<feature type="signal peptide" evidence="2">
    <location>
        <begin position="1"/>
        <end position="21"/>
    </location>
</feature>
<dbReference type="RefSeq" id="XP_036625931.1">
    <property type="nucleotide sequence ID" value="XM_036772285.1"/>
</dbReference>
<dbReference type="OrthoDB" id="2969657at2759"/>
<comment type="caution">
    <text evidence="3">The sequence shown here is derived from an EMBL/GenBank/DDBJ whole genome shotgun (WGS) entry which is preliminary data.</text>
</comment>
<dbReference type="AlphaFoldDB" id="A0A8H7DME3"/>
<feature type="region of interest" description="Disordered" evidence="1">
    <location>
        <begin position="40"/>
        <end position="62"/>
    </location>
</feature>
<gene>
    <name evidence="3" type="ORF">PC9H_002649</name>
</gene>
<evidence type="ECO:0000256" key="2">
    <source>
        <dbReference type="SAM" id="SignalP"/>
    </source>
</evidence>
<protein>
    <recommendedName>
        <fullName evidence="5">Extracellular membrane protein CFEM domain-containing protein</fullName>
    </recommendedName>
</protein>
<organism evidence="3 4">
    <name type="scientific">Pleurotus ostreatus</name>
    <name type="common">Oyster mushroom</name>
    <name type="synonym">White-rot fungus</name>
    <dbReference type="NCBI Taxonomy" id="5322"/>
    <lineage>
        <taxon>Eukaryota</taxon>
        <taxon>Fungi</taxon>
        <taxon>Dikarya</taxon>
        <taxon>Basidiomycota</taxon>
        <taxon>Agaricomycotina</taxon>
        <taxon>Agaricomycetes</taxon>
        <taxon>Agaricomycetidae</taxon>
        <taxon>Agaricales</taxon>
        <taxon>Pleurotineae</taxon>
        <taxon>Pleurotaceae</taxon>
        <taxon>Pleurotus</taxon>
    </lineage>
</organism>
<keyword evidence="2" id="KW-0732">Signal</keyword>
<name>A0A8H7DME3_PLEOS</name>
<evidence type="ECO:0000313" key="4">
    <source>
        <dbReference type="Proteomes" id="UP000623687"/>
    </source>
</evidence>
<reference evidence="3" key="1">
    <citation type="submission" date="2019-07" db="EMBL/GenBank/DDBJ databases">
        <authorList>
            <person name="Palmer J.M."/>
        </authorList>
    </citation>
    <scope>NUCLEOTIDE SEQUENCE</scope>
    <source>
        <strain evidence="3">PC9</strain>
    </source>
</reference>